<gene>
    <name evidence="2" type="ORF">SAMN04488072_105115</name>
</gene>
<dbReference type="EMBL" id="FOJW01000005">
    <property type="protein sequence ID" value="SFB01057.1"/>
    <property type="molecule type" value="Genomic_DNA"/>
</dbReference>
<feature type="transmembrane region" description="Helical" evidence="1">
    <location>
        <begin position="210"/>
        <end position="229"/>
    </location>
</feature>
<dbReference type="Proteomes" id="UP000198642">
    <property type="component" value="Unassembled WGS sequence"/>
</dbReference>
<name>A0A1I0XK26_9BACI</name>
<keyword evidence="1" id="KW-0472">Membrane</keyword>
<dbReference type="AlphaFoldDB" id="A0A1I0XK26"/>
<protein>
    <recommendedName>
        <fullName evidence="4">Oligosaccharide repeat unit polymerase</fullName>
    </recommendedName>
</protein>
<feature type="transmembrane region" description="Helical" evidence="1">
    <location>
        <begin position="103"/>
        <end position="129"/>
    </location>
</feature>
<accession>A0A1I0XK26</accession>
<proteinExistence type="predicted"/>
<organism evidence="2 3">
    <name type="scientific">Lentibacillus halodurans</name>
    <dbReference type="NCBI Taxonomy" id="237679"/>
    <lineage>
        <taxon>Bacteria</taxon>
        <taxon>Bacillati</taxon>
        <taxon>Bacillota</taxon>
        <taxon>Bacilli</taxon>
        <taxon>Bacillales</taxon>
        <taxon>Bacillaceae</taxon>
        <taxon>Lentibacillus</taxon>
    </lineage>
</organism>
<feature type="transmembrane region" description="Helical" evidence="1">
    <location>
        <begin position="333"/>
        <end position="355"/>
    </location>
</feature>
<evidence type="ECO:0000313" key="2">
    <source>
        <dbReference type="EMBL" id="SFB01057.1"/>
    </source>
</evidence>
<keyword evidence="1" id="KW-0812">Transmembrane</keyword>
<evidence type="ECO:0000256" key="1">
    <source>
        <dbReference type="SAM" id="Phobius"/>
    </source>
</evidence>
<keyword evidence="1" id="KW-1133">Transmembrane helix</keyword>
<evidence type="ECO:0000313" key="3">
    <source>
        <dbReference type="Proteomes" id="UP000198642"/>
    </source>
</evidence>
<feature type="transmembrane region" description="Helical" evidence="1">
    <location>
        <begin position="391"/>
        <end position="410"/>
    </location>
</feature>
<feature type="transmembrane region" description="Helical" evidence="1">
    <location>
        <begin position="29"/>
        <end position="46"/>
    </location>
</feature>
<evidence type="ECO:0008006" key="4">
    <source>
        <dbReference type="Google" id="ProtNLM"/>
    </source>
</evidence>
<sequence length="417" mass="48190">MHILFVIIAVCGLLYMLLAKRSFDFFSVAYISACIYFLPGFFDYTLTPRTYNTSLRYQVDIHNEVYLIMIILLSTIWIGAFFFDRSLRNKARNRIYKIEGSQYSAVIATVIAVLGFFLTLSTTGGALFSPDKHAMMEEINRFYKVWYVGASVGSVLSFTQKKWKLFVICIFLIGFDVFIGQRESLATVMISIITITLFSKGKVRLLLKHWKVSLIGLFCGTFVFVYKYLYKAIKRFDLEYVMDSLTSWDFYVRTISESEPFTTQHILNEVVRQDFTVEMSHLADVIYQFIIFSSQLGAETTTFNDLFQPALFPDARAGMAHNFWAQMWSSGGWLLLITSLLIFILIISIGSYFIYIADPTLKAGLTLFMAYLSFYIHRTDLMWFTTVSKRVILLFLFCLLVSIVFYELVVKSKKPNI</sequence>
<feature type="transmembrane region" description="Helical" evidence="1">
    <location>
        <begin position="66"/>
        <end position="83"/>
    </location>
</feature>
<reference evidence="2 3" key="1">
    <citation type="submission" date="2016-10" db="EMBL/GenBank/DDBJ databases">
        <authorList>
            <person name="de Groot N.N."/>
        </authorList>
    </citation>
    <scope>NUCLEOTIDE SEQUENCE [LARGE SCALE GENOMIC DNA]</scope>
    <source>
        <strain evidence="2 3">CGMCC 1.3702</strain>
    </source>
</reference>
<keyword evidence="3" id="KW-1185">Reference proteome</keyword>
<feature type="transmembrane region" description="Helical" evidence="1">
    <location>
        <begin position="141"/>
        <end position="159"/>
    </location>
</feature>
<dbReference type="STRING" id="237679.SAMN04488072_105115"/>
<feature type="transmembrane region" description="Helical" evidence="1">
    <location>
        <begin position="165"/>
        <end position="198"/>
    </location>
</feature>